<sequence length="318" mass="36770">MLFILTDLFIEDDERATVNIGAALSHLRNSIRSLYVGRIIFDNDLACYDKVRMDRRAFHILCQMLKSKGKLSDNKNSSVEDMVAMFLFMLGHHTKHRVIKADFVRLGETVSRQFNAVLNVVLMLHKELLKKPEPILENNNNNGWKWFKICLGALDGTYIHVNALNCDKVRYRSRKGDITTNVLGVCSQDMQFIYILPGWEGSAADGRVLRVAISKRNGLRVPQGHYYLCDAGYSNAQGFLAPYRGQRYHLTEFRHGPNPNTLEEFFNMKLSAARNVIERTFGLLKCRWDILRSRTWYPVKTQCRIIYACALLHNHIRR</sequence>
<dbReference type="Pfam" id="PF13359">
    <property type="entry name" value="DDE_Tnp_4"/>
    <property type="match status" value="1"/>
</dbReference>
<keyword evidence="4" id="KW-0540">Nuclease</keyword>
<comment type="similarity">
    <text evidence="3">Belongs to the HARBI1 family.</text>
</comment>
<feature type="domain" description="DUF8040" evidence="9">
    <location>
        <begin position="35"/>
        <end position="122"/>
    </location>
</feature>
<reference evidence="11" key="1">
    <citation type="submission" date="2016-04" db="EMBL/GenBank/DDBJ databases">
        <title>Cephalotus genome sequencing.</title>
        <authorList>
            <person name="Fukushima K."/>
            <person name="Hasebe M."/>
            <person name="Fang X."/>
        </authorList>
    </citation>
    <scope>NUCLEOTIDE SEQUENCE [LARGE SCALE GENOMIC DNA]</scope>
    <source>
        <strain evidence="11">cv. St1</strain>
    </source>
</reference>
<dbReference type="OrthoDB" id="1699974at2759"/>
<evidence type="ECO:0000256" key="2">
    <source>
        <dbReference type="ARBA" id="ARBA00004123"/>
    </source>
</evidence>
<evidence type="ECO:0000256" key="1">
    <source>
        <dbReference type="ARBA" id="ARBA00001968"/>
    </source>
</evidence>
<dbReference type="PANTHER" id="PTHR22930:SF293">
    <property type="entry name" value="PROTEIN ALP1-LIKE"/>
    <property type="match status" value="1"/>
</dbReference>
<name>A0A1Q3B0F1_CEPFO</name>
<keyword evidence="5" id="KW-0479">Metal-binding</keyword>
<organism evidence="10 11">
    <name type="scientific">Cephalotus follicularis</name>
    <name type="common">Albany pitcher plant</name>
    <dbReference type="NCBI Taxonomy" id="3775"/>
    <lineage>
        <taxon>Eukaryota</taxon>
        <taxon>Viridiplantae</taxon>
        <taxon>Streptophyta</taxon>
        <taxon>Embryophyta</taxon>
        <taxon>Tracheophyta</taxon>
        <taxon>Spermatophyta</taxon>
        <taxon>Magnoliopsida</taxon>
        <taxon>eudicotyledons</taxon>
        <taxon>Gunneridae</taxon>
        <taxon>Pentapetalae</taxon>
        <taxon>rosids</taxon>
        <taxon>fabids</taxon>
        <taxon>Oxalidales</taxon>
        <taxon>Cephalotaceae</taxon>
        <taxon>Cephalotus</taxon>
    </lineage>
</organism>
<dbReference type="AlphaFoldDB" id="A0A1Q3B0F1"/>
<comment type="caution">
    <text evidence="10">The sequence shown here is derived from an EMBL/GenBank/DDBJ whole genome shotgun (WGS) entry which is preliminary data.</text>
</comment>
<evidence type="ECO:0000256" key="3">
    <source>
        <dbReference type="ARBA" id="ARBA00006958"/>
    </source>
</evidence>
<evidence type="ECO:0000313" key="11">
    <source>
        <dbReference type="Proteomes" id="UP000187406"/>
    </source>
</evidence>
<evidence type="ECO:0000259" key="8">
    <source>
        <dbReference type="Pfam" id="PF13359"/>
    </source>
</evidence>
<evidence type="ECO:0000313" key="10">
    <source>
        <dbReference type="EMBL" id="GAV61477.1"/>
    </source>
</evidence>
<gene>
    <name evidence="10" type="ORF">CFOL_v3_05004</name>
</gene>
<dbReference type="GO" id="GO:0004518">
    <property type="term" value="F:nuclease activity"/>
    <property type="evidence" value="ECO:0007669"/>
    <property type="project" value="UniProtKB-KW"/>
</dbReference>
<keyword evidence="7" id="KW-0539">Nucleus</keyword>
<dbReference type="PANTHER" id="PTHR22930">
    <property type="match status" value="1"/>
</dbReference>
<keyword evidence="6" id="KW-0378">Hydrolase</keyword>
<comment type="subcellular location">
    <subcellularLocation>
        <location evidence="2">Nucleus</location>
    </subcellularLocation>
</comment>
<dbReference type="InParanoid" id="A0A1Q3B0F1"/>
<dbReference type="GO" id="GO:0005634">
    <property type="term" value="C:nucleus"/>
    <property type="evidence" value="ECO:0007669"/>
    <property type="project" value="UniProtKB-SubCell"/>
</dbReference>
<feature type="domain" description="DDE Tnp4" evidence="8">
    <location>
        <begin position="154"/>
        <end position="314"/>
    </location>
</feature>
<keyword evidence="11" id="KW-1185">Reference proteome</keyword>
<dbReference type="Proteomes" id="UP000187406">
    <property type="component" value="Unassembled WGS sequence"/>
</dbReference>
<protein>
    <submittedName>
        <fullName evidence="10">DDE_4 domain-containing protein</fullName>
    </submittedName>
</protein>
<feature type="non-terminal residue" evidence="10">
    <location>
        <position position="318"/>
    </location>
</feature>
<dbReference type="GO" id="GO:0016787">
    <property type="term" value="F:hydrolase activity"/>
    <property type="evidence" value="ECO:0007669"/>
    <property type="project" value="UniProtKB-KW"/>
</dbReference>
<dbReference type="InterPro" id="IPR058353">
    <property type="entry name" value="DUF8040"/>
</dbReference>
<dbReference type="GO" id="GO:0046872">
    <property type="term" value="F:metal ion binding"/>
    <property type="evidence" value="ECO:0007669"/>
    <property type="project" value="UniProtKB-KW"/>
</dbReference>
<evidence type="ECO:0000256" key="5">
    <source>
        <dbReference type="ARBA" id="ARBA00022723"/>
    </source>
</evidence>
<dbReference type="Pfam" id="PF26138">
    <property type="entry name" value="DUF8040"/>
    <property type="match status" value="1"/>
</dbReference>
<dbReference type="InterPro" id="IPR045249">
    <property type="entry name" value="HARBI1-like"/>
</dbReference>
<proteinExistence type="inferred from homology"/>
<evidence type="ECO:0000256" key="7">
    <source>
        <dbReference type="ARBA" id="ARBA00023242"/>
    </source>
</evidence>
<evidence type="ECO:0000256" key="6">
    <source>
        <dbReference type="ARBA" id="ARBA00022801"/>
    </source>
</evidence>
<dbReference type="EMBL" id="BDDD01000201">
    <property type="protein sequence ID" value="GAV61477.1"/>
    <property type="molecule type" value="Genomic_DNA"/>
</dbReference>
<comment type="cofactor">
    <cofactor evidence="1">
        <name>a divalent metal cation</name>
        <dbReference type="ChEBI" id="CHEBI:60240"/>
    </cofactor>
</comment>
<evidence type="ECO:0000256" key="4">
    <source>
        <dbReference type="ARBA" id="ARBA00022722"/>
    </source>
</evidence>
<dbReference type="InterPro" id="IPR027806">
    <property type="entry name" value="HARBI1_dom"/>
</dbReference>
<evidence type="ECO:0000259" key="9">
    <source>
        <dbReference type="Pfam" id="PF26138"/>
    </source>
</evidence>
<accession>A0A1Q3B0F1</accession>